<dbReference type="GO" id="GO:0015627">
    <property type="term" value="C:type II protein secretion system complex"/>
    <property type="evidence" value="ECO:0007669"/>
    <property type="project" value="InterPro"/>
</dbReference>
<evidence type="ECO:0000313" key="11">
    <source>
        <dbReference type="EMBL" id="SEL57181.1"/>
    </source>
</evidence>
<reference evidence="12" key="1">
    <citation type="submission" date="2016-10" db="EMBL/GenBank/DDBJ databases">
        <authorList>
            <person name="Varghese N."/>
            <person name="Submissions S."/>
        </authorList>
    </citation>
    <scope>NUCLEOTIDE SEQUENCE [LARGE SCALE GENOMIC DNA]</scope>
    <source>
        <strain evidence="12">CGMCC 1.9127</strain>
    </source>
</reference>
<keyword evidence="12" id="KW-1185">Reference proteome</keyword>
<dbReference type="GO" id="GO:0005886">
    <property type="term" value="C:plasma membrane"/>
    <property type="evidence" value="ECO:0007669"/>
    <property type="project" value="UniProtKB-SubCell"/>
</dbReference>
<evidence type="ECO:0000256" key="7">
    <source>
        <dbReference type="ARBA" id="ARBA00022927"/>
    </source>
</evidence>
<dbReference type="OrthoDB" id="6624834at2"/>
<dbReference type="Gene3D" id="3.30.1360.100">
    <property type="entry name" value="General secretion pathway protein M, EpsM"/>
    <property type="match status" value="1"/>
</dbReference>
<dbReference type="Proteomes" id="UP000199297">
    <property type="component" value="Unassembled WGS sequence"/>
</dbReference>
<evidence type="ECO:0000313" key="12">
    <source>
        <dbReference type="Proteomes" id="UP000199297"/>
    </source>
</evidence>
<evidence type="ECO:0000256" key="1">
    <source>
        <dbReference type="ARBA" id="ARBA00004377"/>
    </source>
</evidence>
<evidence type="ECO:0000256" key="10">
    <source>
        <dbReference type="SAM" id="Phobius"/>
    </source>
</evidence>
<dbReference type="PIRSF" id="PIRSF006291">
    <property type="entry name" value="GspM"/>
    <property type="match status" value="1"/>
</dbReference>
<dbReference type="EMBL" id="FOBI01000014">
    <property type="protein sequence ID" value="SEL57181.1"/>
    <property type="molecule type" value="Genomic_DNA"/>
</dbReference>
<evidence type="ECO:0000256" key="4">
    <source>
        <dbReference type="ARBA" id="ARBA00022475"/>
    </source>
</evidence>
<dbReference type="STRING" id="641665.GCA_002104455_01249"/>
<feature type="transmembrane region" description="Helical" evidence="10">
    <location>
        <begin position="15"/>
        <end position="36"/>
    </location>
</feature>
<keyword evidence="3" id="KW-0813">Transport</keyword>
<keyword evidence="5" id="KW-0997">Cell inner membrane</keyword>
<keyword evidence="9 10" id="KW-0472">Membrane</keyword>
<evidence type="ECO:0000256" key="3">
    <source>
        <dbReference type="ARBA" id="ARBA00022448"/>
    </source>
</evidence>
<dbReference type="InterPro" id="IPR023229">
    <property type="entry name" value="T2SS_M_periplasmic_sf"/>
</dbReference>
<evidence type="ECO:0000256" key="9">
    <source>
        <dbReference type="ARBA" id="ARBA00023136"/>
    </source>
</evidence>
<proteinExistence type="inferred from homology"/>
<dbReference type="GO" id="GO:0015628">
    <property type="term" value="P:protein secretion by the type II secretion system"/>
    <property type="evidence" value="ECO:0007669"/>
    <property type="project" value="InterPro"/>
</dbReference>
<dbReference type="RefSeq" id="WP_085285623.1">
    <property type="nucleotide sequence ID" value="NZ_FOBI01000014.1"/>
</dbReference>
<comment type="similarity">
    <text evidence="2">Belongs to the GSP M family.</text>
</comment>
<organism evidence="11 12">
    <name type="scientific">Colwellia chukchiensis</name>
    <dbReference type="NCBI Taxonomy" id="641665"/>
    <lineage>
        <taxon>Bacteria</taxon>
        <taxon>Pseudomonadati</taxon>
        <taxon>Pseudomonadota</taxon>
        <taxon>Gammaproteobacteria</taxon>
        <taxon>Alteromonadales</taxon>
        <taxon>Colwelliaceae</taxon>
        <taxon>Colwellia</taxon>
    </lineage>
</organism>
<accession>A0A1H7RAA4</accession>
<gene>
    <name evidence="11" type="ORF">SAMN05216262_11425</name>
</gene>
<name>A0A1H7RAA4_9GAMM</name>
<dbReference type="Pfam" id="PF04612">
    <property type="entry name" value="T2SSM"/>
    <property type="match status" value="1"/>
</dbReference>
<evidence type="ECO:0000256" key="8">
    <source>
        <dbReference type="ARBA" id="ARBA00022989"/>
    </source>
</evidence>
<evidence type="ECO:0000256" key="2">
    <source>
        <dbReference type="ARBA" id="ARBA00010637"/>
    </source>
</evidence>
<keyword evidence="4" id="KW-1003">Cell membrane</keyword>
<comment type="subcellular location">
    <subcellularLocation>
        <location evidence="1">Cell inner membrane</location>
        <topology evidence="1">Single-pass membrane protein</topology>
    </subcellularLocation>
</comment>
<keyword evidence="8 10" id="KW-1133">Transmembrane helix</keyword>
<dbReference type="SUPFAM" id="SSF103054">
    <property type="entry name" value="General secretion pathway protein M, EpsM"/>
    <property type="match status" value="1"/>
</dbReference>
<dbReference type="InterPro" id="IPR007690">
    <property type="entry name" value="T2SS_GspM"/>
</dbReference>
<keyword evidence="7" id="KW-0653">Protein transport</keyword>
<evidence type="ECO:0000256" key="6">
    <source>
        <dbReference type="ARBA" id="ARBA00022692"/>
    </source>
</evidence>
<sequence>MKTWWQQLNLREQRLVMAMSAVIGVFIFYGLIWQPLNENIARTKAKVARQQALLNWVEEKTDDYQVAMRSNKVKSGASLSSIITRTSRVNNITITRMQPQGEDLQVWINEIAFNSLLSWLEQLAAREGLLVKNIDLSLTEQPGVVRVRRLQLGKN</sequence>
<evidence type="ECO:0000256" key="5">
    <source>
        <dbReference type="ARBA" id="ARBA00022519"/>
    </source>
</evidence>
<dbReference type="AlphaFoldDB" id="A0A1H7RAA4"/>
<keyword evidence="6 10" id="KW-0812">Transmembrane</keyword>
<protein>
    <submittedName>
        <fullName evidence="11">General secretion pathway protein M</fullName>
    </submittedName>
</protein>